<dbReference type="InterPro" id="IPR015421">
    <property type="entry name" value="PyrdxlP-dep_Trfase_major"/>
</dbReference>
<dbReference type="Gene3D" id="3.90.1150.10">
    <property type="entry name" value="Aspartate Aminotransferase, domain 1"/>
    <property type="match status" value="1"/>
</dbReference>
<evidence type="ECO:0000256" key="1">
    <source>
        <dbReference type="ARBA" id="ARBA00001933"/>
    </source>
</evidence>
<dbReference type="InterPro" id="IPR015422">
    <property type="entry name" value="PyrdxlP-dep_Trfase_small"/>
</dbReference>
<evidence type="ECO:0000259" key="5">
    <source>
        <dbReference type="Pfam" id="PF00155"/>
    </source>
</evidence>
<gene>
    <name evidence="6" type="ORF">GCM10008015_22060</name>
</gene>
<dbReference type="PANTHER" id="PTHR43807:SF20">
    <property type="entry name" value="FI04487P"/>
    <property type="match status" value="1"/>
</dbReference>
<accession>A0ABQ1HK38</accession>
<organism evidence="6 7">
    <name type="scientific">Flavobacterium palustre</name>
    <dbReference type="NCBI Taxonomy" id="1476463"/>
    <lineage>
        <taxon>Bacteria</taxon>
        <taxon>Pseudomonadati</taxon>
        <taxon>Bacteroidota</taxon>
        <taxon>Flavobacteriia</taxon>
        <taxon>Flavobacteriales</taxon>
        <taxon>Flavobacteriaceae</taxon>
        <taxon>Flavobacterium</taxon>
    </lineage>
</organism>
<dbReference type="EMBL" id="BMGA01000005">
    <property type="protein sequence ID" value="GGA80894.1"/>
    <property type="molecule type" value="Genomic_DNA"/>
</dbReference>
<dbReference type="Proteomes" id="UP000658793">
    <property type="component" value="Unassembled WGS sequence"/>
</dbReference>
<dbReference type="SUPFAM" id="SSF53383">
    <property type="entry name" value="PLP-dependent transferases"/>
    <property type="match status" value="1"/>
</dbReference>
<evidence type="ECO:0000256" key="4">
    <source>
        <dbReference type="ARBA" id="ARBA00022898"/>
    </source>
</evidence>
<evidence type="ECO:0000256" key="3">
    <source>
        <dbReference type="ARBA" id="ARBA00022679"/>
    </source>
</evidence>
<keyword evidence="2 6" id="KW-0032">Aminotransferase</keyword>
<dbReference type="Pfam" id="PF00155">
    <property type="entry name" value="Aminotran_1_2"/>
    <property type="match status" value="1"/>
</dbReference>
<dbReference type="InterPro" id="IPR015424">
    <property type="entry name" value="PyrdxlP-dep_Trfase"/>
</dbReference>
<proteinExistence type="predicted"/>
<evidence type="ECO:0000256" key="2">
    <source>
        <dbReference type="ARBA" id="ARBA00022576"/>
    </source>
</evidence>
<feature type="domain" description="Aminotransferase class I/classII large" evidence="5">
    <location>
        <begin position="7"/>
        <end position="355"/>
    </location>
</feature>
<dbReference type="InterPro" id="IPR051326">
    <property type="entry name" value="Kynurenine-oxoglutarate_AT"/>
</dbReference>
<keyword evidence="7" id="KW-1185">Reference proteome</keyword>
<evidence type="ECO:0000313" key="7">
    <source>
        <dbReference type="Proteomes" id="UP000658793"/>
    </source>
</evidence>
<protein>
    <submittedName>
        <fullName evidence="6">Aminotransferase</fullName>
    </submittedName>
</protein>
<evidence type="ECO:0000313" key="6">
    <source>
        <dbReference type="EMBL" id="GGA80894.1"/>
    </source>
</evidence>
<dbReference type="InterPro" id="IPR004839">
    <property type="entry name" value="Aminotransferase_I/II_large"/>
</dbReference>
<dbReference type="NCBIfam" id="NF006569">
    <property type="entry name" value="PRK09082.1"/>
    <property type="match status" value="1"/>
</dbReference>
<comment type="cofactor">
    <cofactor evidence="1">
        <name>pyridoxal 5'-phosphate</name>
        <dbReference type="ChEBI" id="CHEBI:597326"/>
    </cofactor>
</comment>
<name>A0ABQ1HK38_9FLAO</name>
<keyword evidence="4" id="KW-0663">Pyridoxal phosphate</keyword>
<sequence length="358" mass="40624">MATEYNAINLSQGFPNFPVDEKLTDIVAELAKEDVHQYTPMAGYPPLLTKIAALVNDSYQRTAQTETEILVTTGATQGIFTSIQALVENEDEVIILDPCYDSYEAPVLLCNAKPVRVSLNDDYTPNWKTIEAACTSKTKMIIINNPHNPTGKILTKTDFEALEKILEKFPKIILLSDEVYEYITFEQKHISVHTRKLLRNRAIVVSSFGKTFHITGWKVGYLVAPEHLMKEIKKVHQFLVFSVNSVAQAAISNYLDIVSVDEIGDFYQEKRDYFRQLLSKSRFKLLPCEGTYFQVVSYAAISNENDVDFCKRLITEHGVAAIPISNFYENGKDLHLIRFCFAKDNATLEEAARRLCKI</sequence>
<keyword evidence="3" id="KW-0808">Transferase</keyword>
<dbReference type="CDD" id="cd00609">
    <property type="entry name" value="AAT_like"/>
    <property type="match status" value="1"/>
</dbReference>
<reference evidence="7" key="1">
    <citation type="journal article" date="2019" name="Int. J. Syst. Evol. Microbiol.">
        <title>The Global Catalogue of Microorganisms (GCM) 10K type strain sequencing project: providing services to taxonomists for standard genome sequencing and annotation.</title>
        <authorList>
            <consortium name="The Broad Institute Genomics Platform"/>
            <consortium name="The Broad Institute Genome Sequencing Center for Infectious Disease"/>
            <person name="Wu L."/>
            <person name="Ma J."/>
        </authorList>
    </citation>
    <scope>NUCLEOTIDE SEQUENCE [LARGE SCALE GENOMIC DNA]</scope>
    <source>
        <strain evidence="7">CGMCC 1.12811</strain>
    </source>
</reference>
<dbReference type="Gene3D" id="3.40.640.10">
    <property type="entry name" value="Type I PLP-dependent aspartate aminotransferase-like (Major domain)"/>
    <property type="match status" value="1"/>
</dbReference>
<dbReference type="PANTHER" id="PTHR43807">
    <property type="entry name" value="FI04487P"/>
    <property type="match status" value="1"/>
</dbReference>
<dbReference type="GO" id="GO:0008483">
    <property type="term" value="F:transaminase activity"/>
    <property type="evidence" value="ECO:0007669"/>
    <property type="project" value="UniProtKB-KW"/>
</dbReference>
<comment type="caution">
    <text evidence="6">The sequence shown here is derived from an EMBL/GenBank/DDBJ whole genome shotgun (WGS) entry which is preliminary data.</text>
</comment>